<proteinExistence type="predicted"/>
<reference evidence="2 3" key="1">
    <citation type="submission" date="2019-04" db="EMBL/GenBank/DDBJ databases">
        <title>Chromosome genome assembly for Takifugu flavidus.</title>
        <authorList>
            <person name="Xiao S."/>
        </authorList>
    </citation>
    <scope>NUCLEOTIDE SEQUENCE [LARGE SCALE GENOMIC DNA]</scope>
    <source>
        <strain evidence="2">HTHZ2018</strain>
        <tissue evidence="2">Muscle</tissue>
    </source>
</reference>
<accession>A0A5C6MY71</accession>
<feature type="region of interest" description="Disordered" evidence="1">
    <location>
        <begin position="187"/>
        <end position="206"/>
    </location>
</feature>
<evidence type="ECO:0000256" key="1">
    <source>
        <dbReference type="SAM" id="MobiDB-lite"/>
    </source>
</evidence>
<organism evidence="2 3">
    <name type="scientific">Takifugu flavidus</name>
    <name type="common">sansaifugu</name>
    <dbReference type="NCBI Taxonomy" id="433684"/>
    <lineage>
        <taxon>Eukaryota</taxon>
        <taxon>Metazoa</taxon>
        <taxon>Chordata</taxon>
        <taxon>Craniata</taxon>
        <taxon>Vertebrata</taxon>
        <taxon>Euteleostomi</taxon>
        <taxon>Actinopterygii</taxon>
        <taxon>Neopterygii</taxon>
        <taxon>Teleostei</taxon>
        <taxon>Neoteleostei</taxon>
        <taxon>Acanthomorphata</taxon>
        <taxon>Eupercaria</taxon>
        <taxon>Tetraodontiformes</taxon>
        <taxon>Tetradontoidea</taxon>
        <taxon>Tetraodontidae</taxon>
        <taxon>Takifugu</taxon>
    </lineage>
</organism>
<gene>
    <name evidence="2" type="ORF">D4764_05G0000960</name>
</gene>
<keyword evidence="3" id="KW-1185">Reference proteome</keyword>
<feature type="compositionally biased region" description="Basic and acidic residues" evidence="1">
    <location>
        <begin position="106"/>
        <end position="115"/>
    </location>
</feature>
<evidence type="ECO:0000313" key="2">
    <source>
        <dbReference type="EMBL" id="TWW60006.1"/>
    </source>
</evidence>
<protein>
    <submittedName>
        <fullName evidence="2">Uncharacterized protein</fullName>
    </submittedName>
</protein>
<comment type="caution">
    <text evidence="2">The sequence shown here is derived from an EMBL/GenBank/DDBJ whole genome shotgun (WGS) entry which is preliminary data.</text>
</comment>
<feature type="compositionally biased region" description="Basic and acidic residues" evidence="1">
    <location>
        <begin position="39"/>
        <end position="48"/>
    </location>
</feature>
<dbReference type="EMBL" id="RHFK02000018">
    <property type="protein sequence ID" value="TWW60006.1"/>
    <property type="molecule type" value="Genomic_DNA"/>
</dbReference>
<feature type="region of interest" description="Disordered" evidence="1">
    <location>
        <begin position="30"/>
        <end position="56"/>
    </location>
</feature>
<feature type="region of interest" description="Disordered" evidence="1">
    <location>
        <begin position="79"/>
        <end position="173"/>
    </location>
</feature>
<name>A0A5C6MY71_9TELE</name>
<sequence>MKQIDAGVSYVRTPLIDQLRTRVQAVEDLLEDEDEDFDKDDKDPKADPWEDSGGSNRVLEDMLASWHFEGIRAMVPTQSHRVPGARRGVGQSEEGTSRWGTMGCGRESRPAEDKSNASFITRCHARSGKDGGRGAQAQGSKGEARWGGTQKAGGGSGRPAFSGRGAKQSDGVQKLWSWDCVDPTLMEGPGGRWVKMIKQPPSNQTH</sequence>
<dbReference type="Proteomes" id="UP000324091">
    <property type="component" value="Chromosome 5"/>
</dbReference>
<evidence type="ECO:0000313" key="3">
    <source>
        <dbReference type="Proteomes" id="UP000324091"/>
    </source>
</evidence>
<dbReference type="AlphaFoldDB" id="A0A5C6MY71"/>